<evidence type="ECO:0000313" key="10">
    <source>
        <dbReference type="Proteomes" id="UP000231267"/>
    </source>
</evidence>
<feature type="domain" description="Translation initiation factor 3 N-terminal" evidence="8">
    <location>
        <begin position="4"/>
        <end position="72"/>
    </location>
</feature>
<comment type="caution">
    <text evidence="9">The sequence shown here is derived from an EMBL/GenBank/DDBJ whole genome shotgun (WGS) entry which is preliminary data.</text>
</comment>
<dbReference type="EMBL" id="PFGP01000113">
    <property type="protein sequence ID" value="PIW66119.1"/>
    <property type="molecule type" value="Genomic_DNA"/>
</dbReference>
<evidence type="ECO:0000256" key="4">
    <source>
        <dbReference type="HAMAP-Rule" id="MF_00080"/>
    </source>
</evidence>
<dbReference type="AlphaFoldDB" id="A0A2J0LFX0"/>
<dbReference type="GO" id="GO:0043022">
    <property type="term" value="F:ribosome binding"/>
    <property type="evidence" value="ECO:0007669"/>
    <property type="project" value="UniProtKB-ARBA"/>
</dbReference>
<dbReference type="GO" id="GO:0005829">
    <property type="term" value="C:cytosol"/>
    <property type="evidence" value="ECO:0007669"/>
    <property type="project" value="TreeGrafter"/>
</dbReference>
<evidence type="ECO:0000259" key="8">
    <source>
        <dbReference type="Pfam" id="PF05198"/>
    </source>
</evidence>
<keyword evidence="2 4" id="KW-0396">Initiation factor</keyword>
<dbReference type="InterPro" id="IPR036788">
    <property type="entry name" value="T_IF-3_C_sf"/>
</dbReference>
<gene>
    <name evidence="4" type="primary">infC</name>
    <name evidence="9" type="ORF">COW11_05015</name>
</gene>
<dbReference type="SUPFAM" id="SSF55200">
    <property type="entry name" value="Translation initiation factor IF3, C-terminal domain"/>
    <property type="match status" value="1"/>
</dbReference>
<feature type="domain" description="Translation initiation factor 3 C-terminal" evidence="7">
    <location>
        <begin position="81"/>
        <end position="164"/>
    </location>
</feature>
<dbReference type="InterPro" id="IPR019813">
    <property type="entry name" value="Translation_initiation_fac3_CS"/>
</dbReference>
<dbReference type="FunFam" id="3.30.110.10:FF:000001">
    <property type="entry name" value="Translation initiation factor IF-3"/>
    <property type="match status" value="1"/>
</dbReference>
<evidence type="ECO:0000256" key="2">
    <source>
        <dbReference type="ARBA" id="ARBA00022540"/>
    </source>
</evidence>
<keyword evidence="4" id="KW-0963">Cytoplasm</keyword>
<dbReference type="Pfam" id="PF00707">
    <property type="entry name" value="IF3_C"/>
    <property type="match status" value="1"/>
</dbReference>
<dbReference type="Proteomes" id="UP000231267">
    <property type="component" value="Unassembled WGS sequence"/>
</dbReference>
<dbReference type="PANTHER" id="PTHR10938:SF0">
    <property type="entry name" value="TRANSLATION INITIATION FACTOR IF-3, MITOCHONDRIAL"/>
    <property type="match status" value="1"/>
</dbReference>
<dbReference type="InterPro" id="IPR019814">
    <property type="entry name" value="Translation_initiation_fac_3_N"/>
</dbReference>
<proteinExistence type="inferred from homology"/>
<dbReference type="GO" id="GO:0032790">
    <property type="term" value="P:ribosome disassembly"/>
    <property type="evidence" value="ECO:0007669"/>
    <property type="project" value="TreeGrafter"/>
</dbReference>
<evidence type="ECO:0000256" key="1">
    <source>
        <dbReference type="ARBA" id="ARBA00005439"/>
    </source>
</evidence>
<dbReference type="InterPro" id="IPR036787">
    <property type="entry name" value="T_IF-3_N_sf"/>
</dbReference>
<evidence type="ECO:0000256" key="3">
    <source>
        <dbReference type="ARBA" id="ARBA00022917"/>
    </source>
</evidence>
<dbReference type="InterPro" id="IPR019815">
    <property type="entry name" value="Translation_initiation_fac_3_C"/>
</dbReference>
<accession>A0A2J0LFX0</accession>
<dbReference type="FunFam" id="3.10.20.80:FF:000001">
    <property type="entry name" value="Translation initiation factor IF-3"/>
    <property type="match status" value="1"/>
</dbReference>
<sequence>MRFNEGIRAAQVRVINAAGEQLGVMSPQEAIKLAIEAKLDLVEVAPNTDPPVCRIMDFTKFKYDQERKEREARKHQKGGHLKEIRLKPKIEEHDYLFKLNHVKRFLSHKDKVKVTLIYRGREMSHPEFGQRVIDRVIKDLSGVADIEKGPFKEGRSIIVFFSPK</sequence>
<dbReference type="HAMAP" id="MF_00080">
    <property type="entry name" value="IF_3"/>
    <property type="match status" value="1"/>
</dbReference>
<name>A0A2J0LFX0_9BACT</name>
<evidence type="ECO:0000313" key="9">
    <source>
        <dbReference type="EMBL" id="PIW66119.1"/>
    </source>
</evidence>
<comment type="similarity">
    <text evidence="1 4 6">Belongs to the IF-3 family.</text>
</comment>
<dbReference type="GO" id="GO:0003743">
    <property type="term" value="F:translation initiation factor activity"/>
    <property type="evidence" value="ECO:0007669"/>
    <property type="project" value="UniProtKB-UniRule"/>
</dbReference>
<dbReference type="SUPFAM" id="SSF54364">
    <property type="entry name" value="Translation initiation factor IF3, N-terminal domain"/>
    <property type="match status" value="1"/>
</dbReference>
<comment type="function">
    <text evidence="4 6">IF-3 binds to the 30S ribosomal subunit and shifts the equilibrium between 70S ribosomes and their 50S and 30S subunits in favor of the free subunits, thus enhancing the availability of 30S subunits on which protein synthesis initiation begins.</text>
</comment>
<dbReference type="PANTHER" id="PTHR10938">
    <property type="entry name" value="TRANSLATION INITIATION FACTOR IF-3"/>
    <property type="match status" value="1"/>
</dbReference>
<dbReference type="InterPro" id="IPR001288">
    <property type="entry name" value="Translation_initiation_fac_3"/>
</dbReference>
<dbReference type="GO" id="GO:0016020">
    <property type="term" value="C:membrane"/>
    <property type="evidence" value="ECO:0007669"/>
    <property type="project" value="TreeGrafter"/>
</dbReference>
<reference evidence="9 10" key="1">
    <citation type="submission" date="2017-09" db="EMBL/GenBank/DDBJ databases">
        <title>Depth-based differentiation of microbial function through sediment-hosted aquifers and enrichment of novel symbionts in the deep terrestrial subsurface.</title>
        <authorList>
            <person name="Probst A.J."/>
            <person name="Ladd B."/>
            <person name="Jarett J.K."/>
            <person name="Geller-Mcgrath D.E."/>
            <person name="Sieber C.M."/>
            <person name="Emerson J.B."/>
            <person name="Anantharaman K."/>
            <person name="Thomas B.C."/>
            <person name="Malmstrom R."/>
            <person name="Stieglmeier M."/>
            <person name="Klingl A."/>
            <person name="Woyke T."/>
            <person name="Ryan C.M."/>
            <person name="Banfield J.F."/>
        </authorList>
    </citation>
    <scope>NUCLEOTIDE SEQUENCE [LARGE SCALE GENOMIC DNA]</scope>
    <source>
        <strain evidence="9">CG12_big_fil_rev_8_21_14_0_65_43_15</strain>
    </source>
</reference>
<comment type="subcellular location">
    <subcellularLocation>
        <location evidence="4 6">Cytoplasm</location>
    </subcellularLocation>
</comment>
<keyword evidence="3 4" id="KW-0648">Protein biosynthesis</keyword>
<evidence type="ECO:0000256" key="6">
    <source>
        <dbReference type="RuleBase" id="RU000646"/>
    </source>
</evidence>
<evidence type="ECO:0000259" key="7">
    <source>
        <dbReference type="Pfam" id="PF00707"/>
    </source>
</evidence>
<dbReference type="Pfam" id="PF05198">
    <property type="entry name" value="IF3_N"/>
    <property type="match status" value="1"/>
</dbReference>
<comment type="subunit">
    <text evidence="4 6">Monomer.</text>
</comment>
<dbReference type="NCBIfam" id="TIGR00168">
    <property type="entry name" value="infC"/>
    <property type="match status" value="1"/>
</dbReference>
<evidence type="ECO:0000256" key="5">
    <source>
        <dbReference type="NCBIfam" id="TIGR00168"/>
    </source>
</evidence>
<dbReference type="PROSITE" id="PS00938">
    <property type="entry name" value="IF3"/>
    <property type="match status" value="1"/>
</dbReference>
<protein>
    <recommendedName>
        <fullName evidence="4 5">Translation initiation factor IF-3</fullName>
    </recommendedName>
</protein>
<dbReference type="Gene3D" id="3.30.110.10">
    <property type="entry name" value="Translation initiation factor 3 (IF-3), C-terminal domain"/>
    <property type="match status" value="1"/>
</dbReference>
<organism evidence="9 10">
    <name type="scientific">Candidatus Taenaricola geysiri</name>
    <dbReference type="NCBI Taxonomy" id="1974752"/>
    <lineage>
        <taxon>Bacteria</taxon>
        <taxon>Pseudomonadati</taxon>
        <taxon>Candidatus Omnitrophota</taxon>
        <taxon>Candidatus Taenaricola</taxon>
    </lineage>
</organism>
<dbReference type="Gene3D" id="3.10.20.80">
    <property type="entry name" value="Translation initiation factor 3 (IF-3), N-terminal domain"/>
    <property type="match status" value="1"/>
</dbReference>